<accession>A0AAD7DHI4</accession>
<evidence type="ECO:0000256" key="1">
    <source>
        <dbReference type="SAM" id="MobiDB-lite"/>
    </source>
</evidence>
<dbReference type="AlphaFoldDB" id="A0AAD7DHI4"/>
<keyword evidence="3" id="KW-1185">Reference proteome</keyword>
<feature type="region of interest" description="Disordered" evidence="1">
    <location>
        <begin position="346"/>
        <end position="375"/>
    </location>
</feature>
<feature type="region of interest" description="Disordered" evidence="1">
    <location>
        <begin position="258"/>
        <end position="333"/>
    </location>
</feature>
<evidence type="ECO:0000313" key="2">
    <source>
        <dbReference type="EMBL" id="KAJ7691396.1"/>
    </source>
</evidence>
<feature type="compositionally biased region" description="Basic and acidic residues" evidence="1">
    <location>
        <begin position="267"/>
        <end position="279"/>
    </location>
</feature>
<protein>
    <submittedName>
        <fullName evidence="2">Uncharacterized protein</fullName>
    </submittedName>
</protein>
<feature type="region of interest" description="Disordered" evidence="1">
    <location>
        <begin position="394"/>
        <end position="483"/>
    </location>
</feature>
<evidence type="ECO:0000313" key="3">
    <source>
        <dbReference type="Proteomes" id="UP001215598"/>
    </source>
</evidence>
<sequence length="483" mass="52435">MRVVANKPLVESVGERCARRGVRVESAGRNTPRRSSASFESWTRLMRARAALRDICTAHSRRRCRAKCGGDGRRECATKVAWAIVTAAAGVRVVYRGRYFAEEGEGMRDGGTGGGARQWRCTLCWKCVQAGASSGESGTARKMVAARGEAAKAAWAMENRQRHRDAGGCWCVTQVAGGARRVGGARQEEPSRGEVVAHGVGEGEDWEREQRVPRMREIVGVERWAPKTIRGVTGNDGDHVGDKGRRRRRCAWVLRNSAGGTASGAGEGRDSRAAGREQRGGASLAQRRMLVAARDVVGKKRSSTRRLHEGQRSRPLSRRRKMFAGGRGHGLERGGRMTARRRLLARAQGARAENGEGLDGVESTRRDGDGGGAVRAGTLRTGVVVSELHDGSVGTSAGYRRGGGTRGRLGENYAQGRRASERRGSGLWRLSKSEMNGSARSKNAVMPKRHCHSKFGTHTAPEQYGSSSPRSEHDGYYSQARRH</sequence>
<dbReference type="Proteomes" id="UP001215598">
    <property type="component" value="Unassembled WGS sequence"/>
</dbReference>
<organism evidence="2 3">
    <name type="scientific">Mycena metata</name>
    <dbReference type="NCBI Taxonomy" id="1033252"/>
    <lineage>
        <taxon>Eukaryota</taxon>
        <taxon>Fungi</taxon>
        <taxon>Dikarya</taxon>
        <taxon>Basidiomycota</taxon>
        <taxon>Agaricomycotina</taxon>
        <taxon>Agaricomycetes</taxon>
        <taxon>Agaricomycetidae</taxon>
        <taxon>Agaricales</taxon>
        <taxon>Marasmiineae</taxon>
        <taxon>Mycenaceae</taxon>
        <taxon>Mycena</taxon>
    </lineage>
</organism>
<reference evidence="2" key="1">
    <citation type="submission" date="2023-03" db="EMBL/GenBank/DDBJ databases">
        <title>Massive genome expansion in bonnet fungi (Mycena s.s.) driven by repeated elements and novel gene families across ecological guilds.</title>
        <authorList>
            <consortium name="Lawrence Berkeley National Laboratory"/>
            <person name="Harder C.B."/>
            <person name="Miyauchi S."/>
            <person name="Viragh M."/>
            <person name="Kuo A."/>
            <person name="Thoen E."/>
            <person name="Andreopoulos B."/>
            <person name="Lu D."/>
            <person name="Skrede I."/>
            <person name="Drula E."/>
            <person name="Henrissat B."/>
            <person name="Morin E."/>
            <person name="Kohler A."/>
            <person name="Barry K."/>
            <person name="LaButti K."/>
            <person name="Morin E."/>
            <person name="Salamov A."/>
            <person name="Lipzen A."/>
            <person name="Mereny Z."/>
            <person name="Hegedus B."/>
            <person name="Baldrian P."/>
            <person name="Stursova M."/>
            <person name="Weitz H."/>
            <person name="Taylor A."/>
            <person name="Grigoriev I.V."/>
            <person name="Nagy L.G."/>
            <person name="Martin F."/>
            <person name="Kauserud H."/>
        </authorList>
    </citation>
    <scope>NUCLEOTIDE SEQUENCE</scope>
    <source>
        <strain evidence="2">CBHHK182m</strain>
    </source>
</reference>
<gene>
    <name evidence="2" type="ORF">B0H16DRAFT_1486764</name>
</gene>
<name>A0AAD7DHI4_9AGAR</name>
<dbReference type="EMBL" id="JARKIB010000811">
    <property type="protein sequence ID" value="KAJ7691396.1"/>
    <property type="molecule type" value="Genomic_DNA"/>
</dbReference>
<proteinExistence type="predicted"/>
<comment type="caution">
    <text evidence="2">The sequence shown here is derived from an EMBL/GenBank/DDBJ whole genome shotgun (WGS) entry which is preliminary data.</text>
</comment>